<feature type="domain" description="GxGYxYP putative glycoside hydrolase third N-terminal" evidence="4">
    <location>
        <begin position="204"/>
        <end position="288"/>
    </location>
</feature>
<protein>
    <submittedName>
        <fullName evidence="5">GxGYxYP domain-containing protein</fullName>
    </submittedName>
</protein>
<gene>
    <name evidence="5" type="ORF">ABN611_24775</name>
</gene>
<dbReference type="AlphaFoldDB" id="A0AAU7T4P3"/>
<evidence type="ECO:0000259" key="1">
    <source>
        <dbReference type="Pfam" id="PF14323"/>
    </source>
</evidence>
<dbReference type="InterPro" id="IPR048309">
    <property type="entry name" value="GxGYxYP_N_3rd"/>
</dbReference>
<dbReference type="Gene3D" id="3.20.20.490">
    <property type="entry name" value="GxGYxYP glycoside hydrolase, C-terminal domain"/>
    <property type="match status" value="1"/>
</dbReference>
<dbReference type="InterPro" id="IPR025832">
    <property type="entry name" value="GxGYxYP_C"/>
</dbReference>
<sequence>MSDSLSRHPLAGDALSRLALPGRRFSRRTALGLTAGLGLAAAGAAPARALGAAPAAVSPYPKGQRPRLLNVFDENTLSLPERTLATTLQGLMARRGGESLYLNLPTLGYQYWLDDLVSRYGVAVRPGDLWKTVGRSGIRGYVLFRTGTPSVNVATTLSGVTGAVAIEESLEALAIRHGLRKVLDVRDKDDRWVFDTYWSRLRHDVAVEQRADIPERLRDYVTMAGTLAFFDGNSEFRAEVVGALDDDATVLGWGDASHGEDAFIGVNSTAGVKALPADHARNLSVLSGIHEDRLEQRGGGGGRALEPEPDAHYVTFLITDGDNIQWALGDFPTDPRWFGSPRRGEVELGWGISPSLIDLTPSVMRWFYNQSRKDRWVVGPSGGGYMYPSKYPRAALDKHTASLARAMGRSDLSVAQIIDFNAFHDTRLWSSYLKHPEIEGLIYLEYSRYDSLKGKVVWSEGKPVISARTMLWSGLDGADEASVTNQLNTATRNPYSPAGYSVVVWHAWSKTVDNVLSVAESLAPHVKVIPPDTLVRMVAQYAKH</sequence>
<dbReference type="PROSITE" id="PS51318">
    <property type="entry name" value="TAT"/>
    <property type="match status" value="1"/>
</dbReference>
<feature type="domain" description="GxGYxYP putative glycoside hydrolase second N-terminal" evidence="3">
    <location>
        <begin position="138"/>
        <end position="201"/>
    </location>
</feature>
<dbReference type="Pfam" id="PF20957">
    <property type="entry name" value="GxGYxYP_N_2nd"/>
    <property type="match status" value="1"/>
</dbReference>
<feature type="domain" description="GxGYxYP putative glycoside hydrolase C-terminal" evidence="1">
    <location>
        <begin position="311"/>
        <end position="538"/>
    </location>
</feature>
<dbReference type="Pfam" id="PF14323">
    <property type="entry name" value="GxGYxYP_C"/>
    <property type="match status" value="1"/>
</dbReference>
<evidence type="ECO:0000259" key="4">
    <source>
        <dbReference type="Pfam" id="PF20958"/>
    </source>
</evidence>
<dbReference type="InterPro" id="IPR048310">
    <property type="entry name" value="GxGYxYP_N_2nd"/>
</dbReference>
<name>A0AAU7T4P3_9ACTN</name>
<evidence type="ECO:0000259" key="3">
    <source>
        <dbReference type="Pfam" id="PF20957"/>
    </source>
</evidence>
<accession>A0AAU7T4P3</accession>
<dbReference type="Pfam" id="PF16216">
    <property type="entry name" value="GxGYxYP_N"/>
    <property type="match status" value="1"/>
</dbReference>
<proteinExistence type="predicted"/>
<dbReference type="PANTHER" id="PTHR37321:SF1">
    <property type="entry name" value="EXPORTED PROTEIN"/>
    <property type="match status" value="1"/>
</dbReference>
<dbReference type="InterPro" id="IPR038410">
    <property type="entry name" value="GxGYxYP_C_sf"/>
</dbReference>
<reference evidence="5" key="1">
    <citation type="submission" date="2024-06" db="EMBL/GenBank/DDBJ databases">
        <title>Kribbella sp. strain HUAS MG21 genome sequences.</title>
        <authorList>
            <person name="Mo P."/>
        </authorList>
    </citation>
    <scope>NUCLEOTIDE SEQUENCE</scope>
    <source>
        <strain evidence="5">HUAS MG21</strain>
    </source>
</reference>
<feature type="domain" description="GxGYxYP putative glycoside hydrolase first N-terminal" evidence="2">
    <location>
        <begin position="69"/>
        <end position="125"/>
    </location>
</feature>
<dbReference type="EMBL" id="CP158165">
    <property type="protein sequence ID" value="XBV21770.1"/>
    <property type="molecule type" value="Genomic_DNA"/>
</dbReference>
<evidence type="ECO:0000259" key="2">
    <source>
        <dbReference type="Pfam" id="PF16216"/>
    </source>
</evidence>
<evidence type="ECO:0000313" key="5">
    <source>
        <dbReference type="EMBL" id="XBV21770.1"/>
    </source>
</evidence>
<dbReference type="InterPro" id="IPR006311">
    <property type="entry name" value="TAT_signal"/>
</dbReference>
<organism evidence="5">
    <name type="scientific">Kribbella sp. HUAS MG21</name>
    <dbReference type="NCBI Taxonomy" id="3160966"/>
    <lineage>
        <taxon>Bacteria</taxon>
        <taxon>Bacillati</taxon>
        <taxon>Actinomycetota</taxon>
        <taxon>Actinomycetes</taxon>
        <taxon>Propionibacteriales</taxon>
        <taxon>Kribbellaceae</taxon>
        <taxon>Kribbella</taxon>
    </lineage>
</organism>
<dbReference type="InterPro" id="IPR032626">
    <property type="entry name" value="GxGYxYP_N_1st"/>
</dbReference>
<dbReference type="RefSeq" id="WP_350274626.1">
    <property type="nucleotide sequence ID" value="NZ_CP158165.1"/>
</dbReference>
<dbReference type="PANTHER" id="PTHR37321">
    <property type="entry name" value="EXPORTED PROTEIN-RELATED"/>
    <property type="match status" value="1"/>
</dbReference>
<dbReference type="Pfam" id="PF20958">
    <property type="entry name" value="GxGYxYP_N_3rd"/>
    <property type="match status" value="1"/>
</dbReference>